<dbReference type="GO" id="GO:0051321">
    <property type="term" value="P:meiotic cell cycle"/>
    <property type="evidence" value="ECO:0007669"/>
    <property type="project" value="UniProtKB-KW"/>
</dbReference>
<evidence type="ECO:0000313" key="11">
    <source>
        <dbReference type="EMBL" id="KAF6207323.1"/>
    </source>
</evidence>
<feature type="domain" description="SEC63" evidence="10">
    <location>
        <begin position="114"/>
        <end position="308"/>
    </location>
</feature>
<dbReference type="GO" id="GO:0005524">
    <property type="term" value="F:ATP binding"/>
    <property type="evidence" value="ECO:0007669"/>
    <property type="project" value="UniProtKB-KW"/>
</dbReference>
<gene>
    <name evidence="11" type="ORF">GE061_018564</name>
</gene>
<dbReference type="SUPFAM" id="SSF158702">
    <property type="entry name" value="Sec63 N-terminal domain-like"/>
    <property type="match status" value="1"/>
</dbReference>
<dbReference type="Pfam" id="PF23445">
    <property type="entry name" value="WHD_SNRNP200"/>
    <property type="match status" value="1"/>
</dbReference>
<dbReference type="Gene3D" id="1.10.3380.10">
    <property type="entry name" value="Sec63 N-terminal domain-like domain"/>
    <property type="match status" value="1"/>
</dbReference>
<proteinExistence type="predicted"/>
<keyword evidence="2" id="KW-0378">Hydrolase</keyword>
<evidence type="ECO:0000256" key="3">
    <source>
        <dbReference type="ARBA" id="ARBA00022806"/>
    </source>
</evidence>
<keyword evidence="6" id="KW-0469">Meiosis</keyword>
<comment type="caution">
    <text evidence="11">The sequence shown here is derived from an EMBL/GenBank/DDBJ whole genome shotgun (WGS) entry which is preliminary data.</text>
</comment>
<evidence type="ECO:0000256" key="4">
    <source>
        <dbReference type="ARBA" id="ARBA00022840"/>
    </source>
</evidence>
<dbReference type="GO" id="GO:0043138">
    <property type="term" value="F:3'-5' DNA helicase activity"/>
    <property type="evidence" value="ECO:0007669"/>
    <property type="project" value="UniProtKB-EC"/>
</dbReference>
<evidence type="ECO:0000256" key="1">
    <source>
        <dbReference type="ARBA" id="ARBA00022741"/>
    </source>
</evidence>
<dbReference type="Gene3D" id="1.10.10.10">
    <property type="entry name" value="Winged helix-like DNA-binding domain superfamily/Winged helix DNA-binding domain"/>
    <property type="match status" value="1"/>
</dbReference>
<comment type="catalytic activity">
    <reaction evidence="7">
        <text>Couples ATP hydrolysis with the unwinding of duplex DNA by translocating in the 3'-5' direction.</text>
        <dbReference type="EC" id="5.6.2.4"/>
    </reaction>
</comment>
<dbReference type="Pfam" id="PF02889">
    <property type="entry name" value="Sec63"/>
    <property type="match status" value="1"/>
</dbReference>
<dbReference type="InterPro" id="IPR004179">
    <property type="entry name" value="Sec63-dom"/>
</dbReference>
<dbReference type="PANTHER" id="PTHR47835">
    <property type="entry name" value="HFM1, ATP DEPENDENT DNA HELICASE HOMOLOG"/>
    <property type="match status" value="1"/>
</dbReference>
<dbReference type="InterPro" id="IPR052247">
    <property type="entry name" value="Meiotic_Crossover_Helicase"/>
</dbReference>
<keyword evidence="1" id="KW-0547">Nucleotide-binding</keyword>
<evidence type="ECO:0000256" key="7">
    <source>
        <dbReference type="ARBA" id="ARBA00034617"/>
    </source>
</evidence>
<dbReference type="GO" id="GO:0016787">
    <property type="term" value="F:hydrolase activity"/>
    <property type="evidence" value="ECO:0007669"/>
    <property type="project" value="UniProtKB-KW"/>
</dbReference>
<keyword evidence="12" id="KW-1185">Reference proteome</keyword>
<dbReference type="OrthoDB" id="5575at2759"/>
<accession>A0A8S9XEE0</accession>
<keyword evidence="4" id="KW-0067">ATP-binding</keyword>
<name>A0A8S9XEE0_APOLU</name>
<evidence type="ECO:0000256" key="9">
    <source>
        <dbReference type="ARBA" id="ARBA00048988"/>
    </source>
</evidence>
<sequence>MANTRKSINFQAKYCKLMSGEELVESSLHNHLVEHLNSEIVLGTITDIAVAVNWLRSTFLYIRALKNPKHYGMSPNLTQREIESKLQAMCMRELHALEKYELIRTSNFAYVVESTENGKLMARYYIAFDTMKVFMKIEGSETLPQLLELLTLCHEFQEVQLRRHERPVLNALNRHKTKESIRFPIPGKIATKTAKANVLIQAVLGSLPISDAGLQQESVKVMRLAERLLRGLTMYLGRKHHFNALSSALTLHKCSVVKMWENSALVSRQLPGIGPALSALLKSAGKNSFRDIVATDPRTLERVTTILFFV</sequence>
<evidence type="ECO:0000256" key="8">
    <source>
        <dbReference type="ARBA" id="ARBA00034808"/>
    </source>
</evidence>
<dbReference type="SMART" id="SM00973">
    <property type="entry name" value="Sec63"/>
    <property type="match status" value="1"/>
</dbReference>
<keyword evidence="3" id="KW-0347">Helicase</keyword>
<evidence type="ECO:0000256" key="5">
    <source>
        <dbReference type="ARBA" id="ARBA00023235"/>
    </source>
</evidence>
<dbReference type="InterPro" id="IPR036390">
    <property type="entry name" value="WH_DNA-bd_sf"/>
</dbReference>
<evidence type="ECO:0000259" key="10">
    <source>
        <dbReference type="SMART" id="SM00973"/>
    </source>
</evidence>
<evidence type="ECO:0000256" key="6">
    <source>
        <dbReference type="ARBA" id="ARBA00023254"/>
    </source>
</evidence>
<dbReference type="Proteomes" id="UP000466442">
    <property type="component" value="Unassembled WGS sequence"/>
</dbReference>
<evidence type="ECO:0000313" key="12">
    <source>
        <dbReference type="Proteomes" id="UP000466442"/>
    </source>
</evidence>
<evidence type="ECO:0000256" key="2">
    <source>
        <dbReference type="ARBA" id="ARBA00022801"/>
    </source>
</evidence>
<dbReference type="PANTHER" id="PTHR47835:SF3">
    <property type="entry name" value="HELICASE FOR MEIOSIS 1"/>
    <property type="match status" value="1"/>
</dbReference>
<dbReference type="EMBL" id="WIXP02000008">
    <property type="protein sequence ID" value="KAF6207323.1"/>
    <property type="molecule type" value="Genomic_DNA"/>
</dbReference>
<reference evidence="11" key="1">
    <citation type="journal article" date="2021" name="Mol. Ecol. Resour.">
        <title>Apolygus lucorum genome provides insights into omnivorousness and mesophyll feeding.</title>
        <authorList>
            <person name="Liu Y."/>
            <person name="Liu H."/>
            <person name="Wang H."/>
            <person name="Huang T."/>
            <person name="Liu B."/>
            <person name="Yang B."/>
            <person name="Yin L."/>
            <person name="Li B."/>
            <person name="Zhang Y."/>
            <person name="Zhang S."/>
            <person name="Jiang F."/>
            <person name="Zhang X."/>
            <person name="Ren Y."/>
            <person name="Wang B."/>
            <person name="Wang S."/>
            <person name="Lu Y."/>
            <person name="Wu K."/>
            <person name="Fan W."/>
            <person name="Wang G."/>
        </authorList>
    </citation>
    <scope>NUCLEOTIDE SEQUENCE</scope>
    <source>
        <strain evidence="11">12Hb</strain>
    </source>
</reference>
<dbReference type="FunFam" id="1.10.10.10:FF:000012">
    <property type="entry name" value="U5 small nuclear ribonucleoprotein helicase"/>
    <property type="match status" value="1"/>
</dbReference>
<organism evidence="11 12">
    <name type="scientific">Apolygus lucorum</name>
    <name type="common">Small green plant bug</name>
    <name type="synonym">Lygocoris lucorum</name>
    <dbReference type="NCBI Taxonomy" id="248454"/>
    <lineage>
        <taxon>Eukaryota</taxon>
        <taxon>Metazoa</taxon>
        <taxon>Ecdysozoa</taxon>
        <taxon>Arthropoda</taxon>
        <taxon>Hexapoda</taxon>
        <taxon>Insecta</taxon>
        <taxon>Pterygota</taxon>
        <taxon>Neoptera</taxon>
        <taxon>Paraneoptera</taxon>
        <taxon>Hemiptera</taxon>
        <taxon>Heteroptera</taxon>
        <taxon>Panheteroptera</taxon>
        <taxon>Cimicomorpha</taxon>
        <taxon>Miridae</taxon>
        <taxon>Mirini</taxon>
        <taxon>Apolygus</taxon>
    </lineage>
</organism>
<comment type="catalytic activity">
    <reaction evidence="9">
        <text>ATP + H2O = ADP + phosphate + H(+)</text>
        <dbReference type="Rhea" id="RHEA:13065"/>
        <dbReference type="ChEBI" id="CHEBI:15377"/>
        <dbReference type="ChEBI" id="CHEBI:15378"/>
        <dbReference type="ChEBI" id="CHEBI:30616"/>
        <dbReference type="ChEBI" id="CHEBI:43474"/>
        <dbReference type="ChEBI" id="CHEBI:456216"/>
        <dbReference type="EC" id="5.6.2.4"/>
    </reaction>
</comment>
<dbReference type="InterPro" id="IPR036388">
    <property type="entry name" value="WH-like_DNA-bd_sf"/>
</dbReference>
<dbReference type="InterPro" id="IPR057842">
    <property type="entry name" value="WH_MER3"/>
</dbReference>
<keyword evidence="5" id="KW-0413">Isomerase</keyword>
<dbReference type="SUPFAM" id="SSF46785">
    <property type="entry name" value="Winged helix' DNA-binding domain"/>
    <property type="match status" value="1"/>
</dbReference>
<dbReference type="EC" id="5.6.2.4" evidence="8"/>
<dbReference type="AlphaFoldDB" id="A0A8S9XEE0"/>
<protein>
    <recommendedName>
        <fullName evidence="8">DNA 3'-5' helicase</fullName>
        <ecNumber evidence="8">5.6.2.4</ecNumber>
    </recommendedName>
</protein>